<reference evidence="4" key="2">
    <citation type="submission" date="2017-06" db="EMBL/GenBank/DDBJ databases">
        <authorList>
            <person name="Varghese N."/>
            <person name="Submissions S."/>
        </authorList>
    </citation>
    <scope>NUCLEOTIDE SEQUENCE [LARGE SCALE GENOMIC DNA]</scope>
    <source>
        <strain evidence="4">DSM 26170</strain>
    </source>
</reference>
<dbReference type="RefSeq" id="WP_089386214.1">
    <property type="nucleotide sequence ID" value="NZ_FZNM01000001.1"/>
</dbReference>
<evidence type="ECO:0000313" key="4">
    <source>
        <dbReference type="Proteomes" id="UP000198409"/>
    </source>
</evidence>
<dbReference type="InterPro" id="IPR051781">
    <property type="entry name" value="Metallo-dep_Hydrolase"/>
</dbReference>
<name>A0A238ULS0_9RHOB</name>
<dbReference type="EMBL" id="FZNM01000001">
    <property type="protein sequence ID" value="SNR22988.1"/>
    <property type="molecule type" value="Genomic_DNA"/>
</dbReference>
<dbReference type="OrthoDB" id="9765769at2"/>
<evidence type="ECO:0000313" key="2">
    <source>
        <dbReference type="EMBL" id="SNR22988.1"/>
    </source>
</evidence>
<dbReference type="InterPro" id="IPR057744">
    <property type="entry name" value="OTAase-like"/>
</dbReference>
<dbReference type="InterPro" id="IPR032466">
    <property type="entry name" value="Metal_Hydrolase"/>
</dbReference>
<dbReference type="Proteomes" id="UP000292859">
    <property type="component" value="Unassembled WGS sequence"/>
</dbReference>
<dbReference type="Proteomes" id="UP000198409">
    <property type="component" value="Unassembled WGS sequence"/>
</dbReference>
<dbReference type="AlphaFoldDB" id="A0A238ULS0"/>
<dbReference type="SUPFAM" id="SSF51556">
    <property type="entry name" value="Metallo-dependent hydrolases"/>
    <property type="match status" value="1"/>
</dbReference>
<dbReference type="InterPro" id="IPR011059">
    <property type="entry name" value="Metal-dep_hydrolase_composite"/>
</dbReference>
<dbReference type="PANTHER" id="PTHR43135:SF3">
    <property type="entry name" value="ALPHA-D-RIBOSE 1-METHYLPHOSPHONATE 5-TRIPHOSPHATE DIPHOSPHATASE"/>
    <property type="match status" value="1"/>
</dbReference>
<gene>
    <name evidence="3" type="ORF">EYF88_02680</name>
    <name evidence="2" type="ORF">SAMN06265378_10189</name>
</gene>
<sequence length="487" mass="52065">MCQACFQPDPVTGKLHFCHCGSPTTLAIMRRIEADISRRQMIGGMAAVVGMFAGFGLAPRPVRAQGPARPVLLTNLRLFDGDQLSLREGTEILIEGGRIAALPAPGQGPQDAERIDCGGRAVIPGLIDTHWHTTLAAVSQIVAMTQDIGLLHLMAGQEAGATLRRGFTTVRDVGGPAFGLKAAIDRGVVEGPRIFPAGAIISQTSGHGDFRFQNSLPMMPGDPADYASRQGMSALADGVPEVLRRTREQLMKGASQIKITAGGGVASQYDPLESLQFTEAEMRAAVEAATDWGTYVCAHVYTAPGIRRCIAAGVKSIEHGHLADEDTVRRMADTDTWWSIQPFLADEDANRYTDPKAIAAQQQVAQGTERAFEWADRHRVNWAFGSDILYGGGESQGRQLAKLARFMSPLAALHRATGAAGRLLALSGARAPYDGRLGVIAPGALADLLVIDGDPEQSLDWLDDTGNLRLIVKNGRLFKNELSGDSI</sequence>
<dbReference type="Pfam" id="PF01979">
    <property type="entry name" value="Amidohydro_1"/>
    <property type="match status" value="1"/>
</dbReference>
<dbReference type="InterPro" id="IPR006680">
    <property type="entry name" value="Amidohydro-rel"/>
</dbReference>
<evidence type="ECO:0000313" key="5">
    <source>
        <dbReference type="Proteomes" id="UP000292859"/>
    </source>
</evidence>
<dbReference type="PANTHER" id="PTHR43135">
    <property type="entry name" value="ALPHA-D-RIBOSE 1-METHYLPHOSPHONATE 5-TRIPHOSPHATE DIPHOSPHATASE"/>
    <property type="match status" value="1"/>
</dbReference>
<dbReference type="EMBL" id="SIRL01000001">
    <property type="protein sequence ID" value="TBN53121.1"/>
    <property type="molecule type" value="Genomic_DNA"/>
</dbReference>
<protein>
    <submittedName>
        <fullName evidence="3">Amidohydrolase family protein</fullName>
    </submittedName>
    <submittedName>
        <fullName evidence="2">Imidazolonepropionase</fullName>
    </submittedName>
</protein>
<dbReference type="SUPFAM" id="SSF51338">
    <property type="entry name" value="Composite domain of metallo-dependent hydrolases"/>
    <property type="match status" value="1"/>
</dbReference>
<dbReference type="CDD" id="cd01299">
    <property type="entry name" value="Met_dep_hydrolase_A"/>
    <property type="match status" value="1"/>
</dbReference>
<feature type="domain" description="Amidohydrolase-related" evidence="1">
    <location>
        <begin position="122"/>
        <end position="477"/>
    </location>
</feature>
<proteinExistence type="predicted"/>
<dbReference type="Gene3D" id="3.20.20.140">
    <property type="entry name" value="Metal-dependent hydrolases"/>
    <property type="match status" value="1"/>
</dbReference>
<reference evidence="2" key="1">
    <citation type="submission" date="2017-06" db="EMBL/GenBank/DDBJ databases">
        <authorList>
            <person name="Kim H.J."/>
            <person name="Triplett B.A."/>
        </authorList>
    </citation>
    <scope>NUCLEOTIDE SEQUENCE [LARGE SCALE GENOMIC DNA]</scope>
    <source>
        <strain evidence="2">DSM 26170</strain>
    </source>
</reference>
<organism evidence="2 4">
    <name type="scientific">Paracoccus sediminis</name>
    <dbReference type="NCBI Taxonomy" id="1214787"/>
    <lineage>
        <taxon>Bacteria</taxon>
        <taxon>Pseudomonadati</taxon>
        <taxon>Pseudomonadota</taxon>
        <taxon>Alphaproteobacteria</taxon>
        <taxon>Rhodobacterales</taxon>
        <taxon>Paracoccaceae</taxon>
        <taxon>Paracoccus</taxon>
    </lineage>
</organism>
<keyword evidence="5" id="KW-1185">Reference proteome</keyword>
<evidence type="ECO:0000259" key="1">
    <source>
        <dbReference type="Pfam" id="PF01979"/>
    </source>
</evidence>
<reference evidence="3 5" key="3">
    <citation type="submission" date="2019-02" db="EMBL/GenBank/DDBJ databases">
        <authorList>
            <person name="Zhang G."/>
        </authorList>
    </citation>
    <scope>NUCLEOTIDE SEQUENCE [LARGE SCALE GENOMIC DNA]</scope>
    <source>
        <strain evidence="3 5">CMB17</strain>
    </source>
</reference>
<evidence type="ECO:0000313" key="3">
    <source>
        <dbReference type="EMBL" id="TBN53121.1"/>
    </source>
</evidence>
<accession>A0A238ULS0</accession>
<dbReference type="GO" id="GO:0016810">
    <property type="term" value="F:hydrolase activity, acting on carbon-nitrogen (but not peptide) bonds"/>
    <property type="evidence" value="ECO:0007669"/>
    <property type="project" value="InterPro"/>
</dbReference>
<dbReference type="Gene3D" id="2.30.40.10">
    <property type="entry name" value="Urease, subunit C, domain 1"/>
    <property type="match status" value="1"/>
</dbReference>